<dbReference type="InParanoid" id="A0A078AI81"/>
<dbReference type="EMBL" id="CCKQ01009044">
    <property type="protein sequence ID" value="CDW80513.1"/>
    <property type="molecule type" value="Genomic_DNA"/>
</dbReference>
<evidence type="ECO:0000256" key="2">
    <source>
        <dbReference type="SAM" id="MobiDB-lite"/>
    </source>
</evidence>
<dbReference type="Proteomes" id="UP000039865">
    <property type="component" value="Unassembled WGS sequence"/>
</dbReference>
<reference evidence="3 4" key="1">
    <citation type="submission" date="2014-06" db="EMBL/GenBank/DDBJ databases">
        <authorList>
            <person name="Swart Estienne"/>
        </authorList>
    </citation>
    <scope>NUCLEOTIDE SEQUENCE [LARGE SCALE GENOMIC DNA]</scope>
    <source>
        <strain evidence="3 4">130c</strain>
    </source>
</reference>
<evidence type="ECO:0000313" key="3">
    <source>
        <dbReference type="EMBL" id="CDW80513.1"/>
    </source>
</evidence>
<feature type="region of interest" description="Disordered" evidence="2">
    <location>
        <begin position="607"/>
        <end position="630"/>
    </location>
</feature>
<feature type="coiled-coil region" evidence="1">
    <location>
        <begin position="484"/>
        <end position="530"/>
    </location>
</feature>
<name>A0A078AI81_STYLE</name>
<keyword evidence="1" id="KW-0175">Coiled coil</keyword>
<feature type="region of interest" description="Disordered" evidence="2">
    <location>
        <begin position="416"/>
        <end position="475"/>
    </location>
</feature>
<sequence length="852" mass="96683">MSSSSIVQDIDFLKSKYYEQFGEQTNNICQLFEFYRNFFSSQQPSLDEPSKSTTINLNHRIETLPLKILDGVNALQYNLNLDSKDHFEIKSGDKISQNQQMPIDISTSSLSNQQSCFSGSQSVTNIFRPQIEQDIPQDSNILANISHNHTKQIIMNPINEDSKLNNISQIIAKFPNQNQFPSSQYTMNDQTLGDQLGEFSFETQQFPNLIGEKSGPINNVNHHTHGKPMNHNLQSPSKNLFSGNQENSKIGINSGSFISPLQNKSQQNMINYSGFNSNLNNQQNSQEFIAIPGNLSPIGQQSNIINIKSPSNNINLQNKKGQNDGIGNNNGGSKNGWYKIQTNQLAQKNKTLISNFTIVSSSNGNSQLMQTTNQNINMSKNKGYSQNENGNNNHNFQFQSSIIDVLSDLTQTAHIQNKSINPSNDTIQLSKKQIRRRDKPENNSASQHHRDHANDKHSQKRKHSSKRRDTVQDPQLILNTTQDIERLELEMLNEISERNDQLQQMEESFEQEKIKQLTQAERMLQESRREASSRERFFTQRDANSDNKFQTMYMGCGSTQIMSEYKFNNALEFKCNLGREQSIVEEQKIHSERAILQFHDFGIKKQTETRQSETVETQSNGTSEGNLNFKSNGILKQSSLSKISMTNQLQTSKISTQKIKLSRIKGKKLSFNSVSNNNNLPSGQNINGSNILPSSIINTGIRQSHQSAAAPASGQDSENYNTVVGLSQTNACQHEPIKNSLLQLLINEYQKKKNARITSIPTKDEKLQILIKFWEDGLSTDKILRKLEIKEKQSAAKLSDKEIKLKLFLKKQSNELLELAEDSTTRKYGELAVVNKDHLIWSLEQYLQNFNK</sequence>
<proteinExistence type="predicted"/>
<dbReference type="AlphaFoldDB" id="A0A078AI81"/>
<protein>
    <submittedName>
        <fullName evidence="3">Uncharacterized protein</fullName>
    </submittedName>
</protein>
<feature type="compositionally biased region" description="Polar residues" evidence="2">
    <location>
        <begin position="614"/>
        <end position="630"/>
    </location>
</feature>
<keyword evidence="4" id="KW-1185">Reference proteome</keyword>
<evidence type="ECO:0000256" key="1">
    <source>
        <dbReference type="SAM" id="Coils"/>
    </source>
</evidence>
<accession>A0A078AI81</accession>
<feature type="compositionally biased region" description="Polar residues" evidence="2">
    <location>
        <begin position="416"/>
        <end position="431"/>
    </location>
</feature>
<evidence type="ECO:0000313" key="4">
    <source>
        <dbReference type="Proteomes" id="UP000039865"/>
    </source>
</evidence>
<gene>
    <name evidence="3" type="primary">Contig13382.g14277</name>
    <name evidence="3" type="ORF">STYLEM_9513</name>
</gene>
<organism evidence="3 4">
    <name type="scientific">Stylonychia lemnae</name>
    <name type="common">Ciliate</name>
    <dbReference type="NCBI Taxonomy" id="5949"/>
    <lineage>
        <taxon>Eukaryota</taxon>
        <taxon>Sar</taxon>
        <taxon>Alveolata</taxon>
        <taxon>Ciliophora</taxon>
        <taxon>Intramacronucleata</taxon>
        <taxon>Spirotrichea</taxon>
        <taxon>Stichotrichia</taxon>
        <taxon>Sporadotrichida</taxon>
        <taxon>Oxytrichidae</taxon>
        <taxon>Stylonychinae</taxon>
        <taxon>Stylonychia</taxon>
    </lineage>
</organism>